<dbReference type="InterPro" id="IPR023405">
    <property type="entry name" value="Topo_IA_core_domain"/>
</dbReference>
<dbReference type="Gene3D" id="3.40.50.140">
    <property type="match status" value="1"/>
</dbReference>
<dbReference type="Pfam" id="PF01751">
    <property type="entry name" value="Toprim"/>
    <property type="match status" value="1"/>
</dbReference>
<feature type="domain" description="Toprim" evidence="1">
    <location>
        <begin position="2"/>
        <end position="138"/>
    </location>
</feature>
<dbReference type="AlphaFoldDB" id="T0Y2E1"/>
<dbReference type="PROSITE" id="PS50880">
    <property type="entry name" value="TOPRIM"/>
    <property type="match status" value="1"/>
</dbReference>
<name>T0Y2E1_9ZZZZ</name>
<accession>T0Y2E1</accession>
<dbReference type="GO" id="GO:0006310">
    <property type="term" value="P:DNA recombination"/>
    <property type="evidence" value="ECO:0007669"/>
    <property type="project" value="TreeGrafter"/>
</dbReference>
<dbReference type="PANTHER" id="PTHR11390">
    <property type="entry name" value="PROKARYOTIC DNA TOPOISOMERASE"/>
    <property type="match status" value="1"/>
</dbReference>
<reference evidence="2" key="2">
    <citation type="journal article" date="2014" name="ISME J.">
        <title>Microbial stratification in low pH oxic and suboxic macroscopic growths along an acid mine drainage.</title>
        <authorList>
            <person name="Mendez-Garcia C."/>
            <person name="Mesa V."/>
            <person name="Sprenger R.R."/>
            <person name="Richter M."/>
            <person name="Diez M.S."/>
            <person name="Solano J."/>
            <person name="Bargiela R."/>
            <person name="Golyshina O.V."/>
            <person name="Manteca A."/>
            <person name="Ramos J.L."/>
            <person name="Gallego J.R."/>
            <person name="Llorente I."/>
            <person name="Martins Dos Santos V.A."/>
            <person name="Jensen O.N."/>
            <person name="Pelaez A.I."/>
            <person name="Sanchez J."/>
            <person name="Ferrer M."/>
        </authorList>
    </citation>
    <scope>NUCLEOTIDE SEQUENCE</scope>
</reference>
<dbReference type="SMART" id="SM00493">
    <property type="entry name" value="TOPRIM"/>
    <property type="match status" value="1"/>
</dbReference>
<gene>
    <name evidence="2" type="ORF">B1B_19250</name>
</gene>
<dbReference type="InterPro" id="IPR000380">
    <property type="entry name" value="Topo_IA"/>
</dbReference>
<reference evidence="2" key="1">
    <citation type="submission" date="2013-08" db="EMBL/GenBank/DDBJ databases">
        <authorList>
            <person name="Mendez C."/>
            <person name="Richter M."/>
            <person name="Ferrer M."/>
            <person name="Sanchez J."/>
        </authorList>
    </citation>
    <scope>NUCLEOTIDE SEQUENCE</scope>
</reference>
<dbReference type="SUPFAM" id="SSF56712">
    <property type="entry name" value="Prokaryotic type I DNA topoisomerase"/>
    <property type="match status" value="1"/>
</dbReference>
<dbReference type="GO" id="GO:0006281">
    <property type="term" value="P:DNA repair"/>
    <property type="evidence" value="ECO:0007669"/>
    <property type="project" value="TreeGrafter"/>
</dbReference>
<evidence type="ECO:0000259" key="1">
    <source>
        <dbReference type="PROSITE" id="PS50880"/>
    </source>
</evidence>
<sequence>MRTLVVTEKFNTALRIAVVLSDGKMQRERRGSVAVFHFPRDDGEFTVLGLRGHIVELDYPEELRNWNLATLPRLIETAPQRSVTEPAIVAILQELAPRYDRVILATDWDREGEVIAAECLEILHEVNPHLTVRRAQYSALTRSEIE</sequence>
<evidence type="ECO:0000313" key="2">
    <source>
        <dbReference type="EMBL" id="EQD27183.1"/>
    </source>
</evidence>
<dbReference type="GO" id="GO:0003677">
    <property type="term" value="F:DNA binding"/>
    <property type="evidence" value="ECO:0007669"/>
    <property type="project" value="InterPro"/>
</dbReference>
<feature type="non-terminal residue" evidence="2">
    <location>
        <position position="146"/>
    </location>
</feature>
<organism evidence="2">
    <name type="scientific">mine drainage metagenome</name>
    <dbReference type="NCBI Taxonomy" id="410659"/>
    <lineage>
        <taxon>unclassified sequences</taxon>
        <taxon>metagenomes</taxon>
        <taxon>ecological metagenomes</taxon>
    </lineage>
</organism>
<dbReference type="GO" id="GO:0003917">
    <property type="term" value="F:DNA topoisomerase type I (single strand cut, ATP-independent) activity"/>
    <property type="evidence" value="ECO:0007669"/>
    <property type="project" value="InterPro"/>
</dbReference>
<dbReference type="PANTHER" id="PTHR11390:SF21">
    <property type="entry name" value="DNA TOPOISOMERASE 3-ALPHA"/>
    <property type="match status" value="1"/>
</dbReference>
<dbReference type="EMBL" id="AUZY01012928">
    <property type="protein sequence ID" value="EQD27183.1"/>
    <property type="molecule type" value="Genomic_DNA"/>
</dbReference>
<comment type="caution">
    <text evidence="2">The sequence shown here is derived from an EMBL/GenBank/DDBJ whole genome shotgun (WGS) entry which is preliminary data.</text>
</comment>
<dbReference type="InterPro" id="IPR006171">
    <property type="entry name" value="TOPRIM_dom"/>
</dbReference>
<proteinExistence type="predicted"/>
<protein>
    <submittedName>
        <fullName evidence="2">Toprim subdomain protein domain protein</fullName>
    </submittedName>
</protein>
<dbReference type="GO" id="GO:0006265">
    <property type="term" value="P:DNA topological change"/>
    <property type="evidence" value="ECO:0007669"/>
    <property type="project" value="InterPro"/>
</dbReference>